<accession>A0A382HEC4</accession>
<sequence>QDSDHRSCGHSYHRHRAPEIAPISHHLFLLPKLLIDSLRMPVTTVNEVATDSLLPFAECLYTPGGITVSTGATYRPYFR</sequence>
<feature type="non-terminal residue" evidence="1">
    <location>
        <position position="1"/>
    </location>
</feature>
<dbReference type="AlphaFoldDB" id="A0A382HEC4"/>
<organism evidence="1">
    <name type="scientific">marine metagenome</name>
    <dbReference type="NCBI Taxonomy" id="408172"/>
    <lineage>
        <taxon>unclassified sequences</taxon>
        <taxon>metagenomes</taxon>
        <taxon>ecological metagenomes</taxon>
    </lineage>
</organism>
<evidence type="ECO:0000313" key="1">
    <source>
        <dbReference type="EMBL" id="SVB85668.1"/>
    </source>
</evidence>
<gene>
    <name evidence="1" type="ORF">METZ01_LOCUS238522</name>
</gene>
<protein>
    <submittedName>
        <fullName evidence="1">Uncharacterized protein</fullName>
    </submittedName>
</protein>
<dbReference type="EMBL" id="UINC01060790">
    <property type="protein sequence ID" value="SVB85668.1"/>
    <property type="molecule type" value="Genomic_DNA"/>
</dbReference>
<name>A0A382HEC4_9ZZZZ</name>
<reference evidence="1" key="1">
    <citation type="submission" date="2018-05" db="EMBL/GenBank/DDBJ databases">
        <authorList>
            <person name="Lanie J.A."/>
            <person name="Ng W.-L."/>
            <person name="Kazmierczak K.M."/>
            <person name="Andrzejewski T.M."/>
            <person name="Davidsen T.M."/>
            <person name="Wayne K.J."/>
            <person name="Tettelin H."/>
            <person name="Glass J.I."/>
            <person name="Rusch D."/>
            <person name="Podicherti R."/>
            <person name="Tsui H.-C.T."/>
            <person name="Winkler M.E."/>
        </authorList>
    </citation>
    <scope>NUCLEOTIDE SEQUENCE</scope>
</reference>
<proteinExistence type="predicted"/>